<dbReference type="AlphaFoldDB" id="A0A7D4BDZ3"/>
<organism evidence="1 2">
    <name type="scientific">Kroppenstedtia pulmonis</name>
    <dbReference type="NCBI Taxonomy" id="1380685"/>
    <lineage>
        <taxon>Bacteria</taxon>
        <taxon>Bacillati</taxon>
        <taxon>Bacillota</taxon>
        <taxon>Bacilli</taxon>
        <taxon>Bacillales</taxon>
        <taxon>Thermoactinomycetaceae</taxon>
        <taxon>Kroppenstedtia</taxon>
    </lineage>
</organism>
<proteinExistence type="predicted"/>
<dbReference type="EMBL" id="CP048104">
    <property type="protein sequence ID" value="QKG83152.1"/>
    <property type="molecule type" value="Genomic_DNA"/>
</dbReference>
<gene>
    <name evidence="1" type="ORF">GXN76_00860</name>
</gene>
<protein>
    <submittedName>
        <fullName evidence="1">Uncharacterized protein</fullName>
    </submittedName>
</protein>
<accession>A0A7D4BDZ3</accession>
<reference evidence="1 2" key="1">
    <citation type="submission" date="2020-01" db="EMBL/GenBank/DDBJ databases">
        <authorList>
            <person name="Gulvik C.A."/>
            <person name="Batra D.G."/>
        </authorList>
    </citation>
    <scope>NUCLEOTIDE SEQUENCE [LARGE SCALE GENOMIC DNA]</scope>
    <source>
        <strain evidence="1 2">W9323</strain>
    </source>
</reference>
<dbReference type="RefSeq" id="WP_173219352.1">
    <property type="nucleotide sequence ID" value="NZ_CP048104.1"/>
</dbReference>
<dbReference type="KEGG" id="kpul:GXN76_00860"/>
<dbReference type="Proteomes" id="UP000503088">
    <property type="component" value="Chromosome"/>
</dbReference>
<evidence type="ECO:0000313" key="1">
    <source>
        <dbReference type="EMBL" id="QKG83152.1"/>
    </source>
</evidence>
<name>A0A7D4BDZ3_9BACL</name>
<sequence>MYKEPLDFNAPIKPGVSCGGLFIGKRLSDYMRLVTSFEIKMYDNQKKYAELQSPLHVMYTFKDTISFEFHILDHKLTKICTFKNYKGKLFDKIYLGMDLDEAMKKEPNLFYDDDEELFFIKGVKGVSIEPDGYYKRIYSIIVYPEDWG</sequence>
<evidence type="ECO:0000313" key="2">
    <source>
        <dbReference type="Proteomes" id="UP000503088"/>
    </source>
</evidence>
<keyword evidence="2" id="KW-1185">Reference proteome</keyword>